<reference evidence="1" key="1">
    <citation type="submission" date="2022-06" db="EMBL/GenBank/DDBJ databases">
        <authorList>
            <consortium name="SYNGENTA / RWTH Aachen University"/>
        </authorList>
    </citation>
    <scope>NUCLEOTIDE SEQUENCE</scope>
</reference>
<accession>A0AAV0BE28</accession>
<dbReference type="Proteomes" id="UP001153365">
    <property type="component" value="Unassembled WGS sequence"/>
</dbReference>
<keyword evidence="2" id="KW-1185">Reference proteome</keyword>
<name>A0AAV0BE28_PHAPC</name>
<proteinExistence type="predicted"/>
<evidence type="ECO:0000313" key="1">
    <source>
        <dbReference type="EMBL" id="CAH7685385.1"/>
    </source>
</evidence>
<dbReference type="EMBL" id="CALTRL010005721">
    <property type="protein sequence ID" value="CAH7685385.1"/>
    <property type="molecule type" value="Genomic_DNA"/>
</dbReference>
<comment type="caution">
    <text evidence="1">The sequence shown here is derived from an EMBL/GenBank/DDBJ whole genome shotgun (WGS) entry which is preliminary data.</text>
</comment>
<sequence length="182" mass="19799">MSLLMCSAMIFPVITNEQTLVNKISSQPDDHLLTPENSIKPLVVSQQPLLTRLSKGYKSQTDCSSSSSPILDFGNEIGVSNYHPASNDLASSQYKFWNDYDQADLDAFDEIDAQYALQSTQANSQSVQSQKSNQIHQSSGLNFASSSQETLPLKPNQGPFNYSSISHSNLDLSLCSSPVTGG</sequence>
<dbReference type="AlphaFoldDB" id="A0AAV0BE28"/>
<organism evidence="1 2">
    <name type="scientific">Phakopsora pachyrhizi</name>
    <name type="common">Asian soybean rust disease fungus</name>
    <dbReference type="NCBI Taxonomy" id="170000"/>
    <lineage>
        <taxon>Eukaryota</taxon>
        <taxon>Fungi</taxon>
        <taxon>Dikarya</taxon>
        <taxon>Basidiomycota</taxon>
        <taxon>Pucciniomycotina</taxon>
        <taxon>Pucciniomycetes</taxon>
        <taxon>Pucciniales</taxon>
        <taxon>Phakopsoraceae</taxon>
        <taxon>Phakopsora</taxon>
    </lineage>
</organism>
<evidence type="ECO:0000313" key="2">
    <source>
        <dbReference type="Proteomes" id="UP001153365"/>
    </source>
</evidence>
<protein>
    <submittedName>
        <fullName evidence="1">Uncharacterized protein</fullName>
    </submittedName>
</protein>
<gene>
    <name evidence="1" type="ORF">PPACK8108_LOCUS19900</name>
</gene>